<evidence type="ECO:0000313" key="2">
    <source>
        <dbReference type="EMBL" id="KAK7060251.1"/>
    </source>
</evidence>
<dbReference type="AlphaFoldDB" id="A0AAW0E7T4"/>
<name>A0AAW0E7T4_9AGAR</name>
<organism evidence="2 3">
    <name type="scientific">Paramarasmius palmivorus</name>
    <dbReference type="NCBI Taxonomy" id="297713"/>
    <lineage>
        <taxon>Eukaryota</taxon>
        <taxon>Fungi</taxon>
        <taxon>Dikarya</taxon>
        <taxon>Basidiomycota</taxon>
        <taxon>Agaricomycotina</taxon>
        <taxon>Agaricomycetes</taxon>
        <taxon>Agaricomycetidae</taxon>
        <taxon>Agaricales</taxon>
        <taxon>Marasmiineae</taxon>
        <taxon>Marasmiaceae</taxon>
        <taxon>Paramarasmius</taxon>
    </lineage>
</organism>
<proteinExistence type="predicted"/>
<sequence length="190" mass="19210">MGNVATSTNGLGNVNARGASDMPAVSGASGNAGASDLPSGGVNLGGPPLDVATQAGGGGGGGGVAVAGLSAVAAGPGTSVAGAKHHDGPRCVHCGRANPLDLPEARMRWYSIYCGRMVGWCLGLERATQLVLGVSGQSYEFFWNQADARKAYEDKRNARQTMVNGNPAENIILTLGPGEGRLFTRVDETA</sequence>
<comment type="caution">
    <text evidence="2">The sequence shown here is derived from an EMBL/GenBank/DDBJ whole genome shotgun (WGS) entry which is preliminary data.</text>
</comment>
<accession>A0AAW0E7T4</accession>
<feature type="compositionally biased region" description="Polar residues" evidence="1">
    <location>
        <begin position="1"/>
        <end position="12"/>
    </location>
</feature>
<evidence type="ECO:0000256" key="1">
    <source>
        <dbReference type="SAM" id="MobiDB-lite"/>
    </source>
</evidence>
<dbReference type="EMBL" id="JAYKXP010000003">
    <property type="protein sequence ID" value="KAK7060251.1"/>
    <property type="molecule type" value="Genomic_DNA"/>
</dbReference>
<feature type="compositionally biased region" description="Low complexity" evidence="1">
    <location>
        <begin position="26"/>
        <end position="35"/>
    </location>
</feature>
<evidence type="ECO:0000313" key="3">
    <source>
        <dbReference type="Proteomes" id="UP001383192"/>
    </source>
</evidence>
<feature type="region of interest" description="Disordered" evidence="1">
    <location>
        <begin position="1"/>
        <end position="56"/>
    </location>
</feature>
<gene>
    <name evidence="2" type="ORF">VNI00_001016</name>
</gene>
<reference evidence="2 3" key="1">
    <citation type="submission" date="2024-01" db="EMBL/GenBank/DDBJ databases">
        <title>A draft genome for a cacao thread blight-causing isolate of Paramarasmius palmivorus.</title>
        <authorList>
            <person name="Baruah I.K."/>
            <person name="Bukari Y."/>
            <person name="Amoako-Attah I."/>
            <person name="Meinhardt L.W."/>
            <person name="Bailey B.A."/>
            <person name="Cohen S.P."/>
        </authorList>
    </citation>
    <scope>NUCLEOTIDE SEQUENCE [LARGE SCALE GENOMIC DNA]</scope>
    <source>
        <strain evidence="2 3">GH-12</strain>
    </source>
</reference>
<protein>
    <submittedName>
        <fullName evidence="2">Uncharacterized protein</fullName>
    </submittedName>
</protein>
<keyword evidence="3" id="KW-1185">Reference proteome</keyword>
<dbReference type="Proteomes" id="UP001383192">
    <property type="component" value="Unassembled WGS sequence"/>
</dbReference>